<dbReference type="RefSeq" id="WP_066789302.1">
    <property type="nucleotide sequence ID" value="NZ_LWQS01000067.1"/>
</dbReference>
<evidence type="ECO:0000313" key="2">
    <source>
        <dbReference type="Proteomes" id="UP000078287"/>
    </source>
</evidence>
<keyword evidence="2" id="KW-1185">Reference proteome</keyword>
<evidence type="ECO:0008006" key="3">
    <source>
        <dbReference type="Google" id="ProtNLM"/>
    </source>
</evidence>
<gene>
    <name evidence="1" type="ORF">A6A03_16905</name>
</gene>
<dbReference type="EMBL" id="LWQS01000067">
    <property type="protein sequence ID" value="OAN44394.1"/>
    <property type="molecule type" value="Genomic_DNA"/>
</dbReference>
<dbReference type="AlphaFoldDB" id="A0A178M933"/>
<accession>A0A178M933</accession>
<dbReference type="OrthoDB" id="9790372at2"/>
<dbReference type="Pfam" id="PF02620">
    <property type="entry name" value="YceD"/>
    <property type="match status" value="1"/>
</dbReference>
<dbReference type="InterPro" id="IPR003772">
    <property type="entry name" value="YceD"/>
</dbReference>
<protein>
    <recommendedName>
        <fullName evidence="3">Metal-binding protein</fullName>
    </recommendedName>
</protein>
<dbReference type="STRING" id="1707952.A6A03_16905"/>
<name>A0A178M933_9CHLR</name>
<reference evidence="1 2" key="1">
    <citation type="submission" date="2016-04" db="EMBL/GenBank/DDBJ databases">
        <title>Chloroflexus islandicus sp. nov., a thermophilic filamentous anoxygenic phototrophic bacterium from geyser Strokkur (Iceland).</title>
        <authorList>
            <person name="Gaisin V.A."/>
            <person name="Kalashnikov A.M."/>
            <person name="Sukhacheva M.V."/>
            <person name="Grouzdev D.S."/>
            <person name="Ivanov T.M."/>
            <person name="Kuznetsov B."/>
            <person name="Gorlenko V.M."/>
        </authorList>
    </citation>
    <scope>NUCLEOTIDE SEQUENCE [LARGE SCALE GENOMIC DNA]</scope>
    <source>
        <strain evidence="2">isl-2</strain>
    </source>
</reference>
<organism evidence="1 2">
    <name type="scientific">Chloroflexus islandicus</name>
    <dbReference type="NCBI Taxonomy" id="1707952"/>
    <lineage>
        <taxon>Bacteria</taxon>
        <taxon>Bacillati</taxon>
        <taxon>Chloroflexota</taxon>
        <taxon>Chloroflexia</taxon>
        <taxon>Chloroflexales</taxon>
        <taxon>Chloroflexineae</taxon>
        <taxon>Chloroflexaceae</taxon>
        <taxon>Chloroflexus</taxon>
    </lineage>
</organism>
<dbReference type="Proteomes" id="UP000078287">
    <property type="component" value="Unassembled WGS sequence"/>
</dbReference>
<comment type="caution">
    <text evidence="1">The sequence shown here is derived from an EMBL/GenBank/DDBJ whole genome shotgun (WGS) entry which is preliminary data.</text>
</comment>
<evidence type="ECO:0000313" key="1">
    <source>
        <dbReference type="EMBL" id="OAN44394.1"/>
    </source>
</evidence>
<proteinExistence type="predicted"/>
<sequence length="177" mass="20237">MTALRFNLAQLLREEMGARRDISFTEPSLRLDDDLTLRNISGRLRLTRTAAGVYAQVTVHGVVTLTCVRSLEQFDYELDLDFSDQFYAVVDVVNGHRLPKPVEDDPFMLDELHHIDVGEAIRSYALISLPMNPVAPAYRDQPVNYTVESEGIEEDDAPVDERFAALREWAERQRNQN</sequence>